<keyword evidence="2" id="KW-1133">Transmembrane helix</keyword>
<keyword evidence="2" id="KW-0812">Transmembrane</keyword>
<evidence type="ECO:0000256" key="2">
    <source>
        <dbReference type="SAM" id="Phobius"/>
    </source>
</evidence>
<reference evidence="3 4" key="1">
    <citation type="journal article" date="2016" name="Mol. Biol. Evol.">
        <title>Comparative Genomics of Early-Diverging Mushroom-Forming Fungi Provides Insights into the Origins of Lignocellulose Decay Capabilities.</title>
        <authorList>
            <person name="Nagy L.G."/>
            <person name="Riley R."/>
            <person name="Tritt A."/>
            <person name="Adam C."/>
            <person name="Daum C."/>
            <person name="Floudas D."/>
            <person name="Sun H."/>
            <person name="Yadav J.S."/>
            <person name="Pangilinan J."/>
            <person name="Larsson K.H."/>
            <person name="Matsuura K."/>
            <person name="Barry K."/>
            <person name="Labutti K."/>
            <person name="Kuo R."/>
            <person name="Ohm R.A."/>
            <person name="Bhattacharya S.S."/>
            <person name="Shirouzu T."/>
            <person name="Yoshinaga Y."/>
            <person name="Martin F.M."/>
            <person name="Grigoriev I.V."/>
            <person name="Hibbett D.S."/>
        </authorList>
    </citation>
    <scope>NUCLEOTIDE SEQUENCE [LARGE SCALE GENOMIC DNA]</scope>
    <source>
        <strain evidence="3 4">HHB10207 ss-3</strain>
    </source>
</reference>
<evidence type="ECO:0000256" key="1">
    <source>
        <dbReference type="SAM" id="MobiDB-lite"/>
    </source>
</evidence>
<feature type="compositionally biased region" description="Low complexity" evidence="1">
    <location>
        <begin position="110"/>
        <end position="188"/>
    </location>
</feature>
<name>A0A165WHV7_9AGAM</name>
<keyword evidence="2" id="KW-0472">Membrane</keyword>
<sequence length="234" mass="23292">MSGSHSIAYYDISGDYLGDYSWRVGSGPEAATEAILCMAGPNSTGELITWCCDTSGDDQFCTGLLGSGPCVVAGGPPTISEEATSSDDPLFTPASTVGGSLPSPSPPTSTSPTQTGSQTSSGPPFTSSSSSSLSSSIPTASLSPDPSPGGSTSTPASSLPLPLPSSSSSTSTGTSSSPSQVPSTPPLSITDTSSRGSSRALPTGAIVGIAVGSAVGLFLLYLVFRRCRTQNRHI</sequence>
<dbReference type="STRING" id="1314776.A0A165WHV7"/>
<evidence type="ECO:0000313" key="3">
    <source>
        <dbReference type="EMBL" id="KZT31170.1"/>
    </source>
</evidence>
<feature type="transmembrane region" description="Helical" evidence="2">
    <location>
        <begin position="200"/>
        <end position="224"/>
    </location>
</feature>
<organism evidence="3 4">
    <name type="scientific">Sistotremastrum suecicum HHB10207 ss-3</name>
    <dbReference type="NCBI Taxonomy" id="1314776"/>
    <lineage>
        <taxon>Eukaryota</taxon>
        <taxon>Fungi</taxon>
        <taxon>Dikarya</taxon>
        <taxon>Basidiomycota</taxon>
        <taxon>Agaricomycotina</taxon>
        <taxon>Agaricomycetes</taxon>
        <taxon>Sistotremastrales</taxon>
        <taxon>Sistotremastraceae</taxon>
        <taxon>Sistotremastrum</taxon>
    </lineage>
</organism>
<keyword evidence="4" id="KW-1185">Reference proteome</keyword>
<feature type="region of interest" description="Disordered" evidence="1">
    <location>
        <begin position="76"/>
        <end position="199"/>
    </location>
</feature>
<gene>
    <name evidence="3" type="ORF">SISSUDRAFT_1068009</name>
</gene>
<evidence type="ECO:0000313" key="4">
    <source>
        <dbReference type="Proteomes" id="UP000076798"/>
    </source>
</evidence>
<protein>
    <submittedName>
        <fullName evidence="3">Uncharacterized protein</fullName>
    </submittedName>
</protein>
<proteinExistence type="predicted"/>
<dbReference type="AlphaFoldDB" id="A0A165WHV7"/>
<dbReference type="EMBL" id="KV428777">
    <property type="protein sequence ID" value="KZT31170.1"/>
    <property type="molecule type" value="Genomic_DNA"/>
</dbReference>
<accession>A0A165WHV7</accession>
<dbReference type="Proteomes" id="UP000076798">
    <property type="component" value="Unassembled WGS sequence"/>
</dbReference>